<organism evidence="3 4">
    <name type="scientific">Streptomyces thinghirensis</name>
    <dbReference type="NCBI Taxonomy" id="551547"/>
    <lineage>
        <taxon>Bacteria</taxon>
        <taxon>Bacillati</taxon>
        <taxon>Actinomycetota</taxon>
        <taxon>Actinomycetes</taxon>
        <taxon>Kitasatosporales</taxon>
        <taxon>Streptomycetaceae</taxon>
        <taxon>Streptomyces</taxon>
    </lineage>
</organism>
<evidence type="ECO:0008006" key="5">
    <source>
        <dbReference type="Google" id="ProtNLM"/>
    </source>
</evidence>
<feature type="transmembrane region" description="Helical" evidence="2">
    <location>
        <begin position="67"/>
        <end position="90"/>
    </location>
</feature>
<evidence type="ECO:0000313" key="4">
    <source>
        <dbReference type="Proteomes" id="UP001499878"/>
    </source>
</evidence>
<evidence type="ECO:0000256" key="1">
    <source>
        <dbReference type="SAM" id="MobiDB-lite"/>
    </source>
</evidence>
<reference evidence="4" key="1">
    <citation type="journal article" date="2019" name="Int. J. Syst. Evol. Microbiol.">
        <title>The Global Catalogue of Microorganisms (GCM) 10K type strain sequencing project: providing services to taxonomists for standard genome sequencing and annotation.</title>
        <authorList>
            <consortium name="The Broad Institute Genomics Platform"/>
            <consortium name="The Broad Institute Genome Sequencing Center for Infectious Disease"/>
            <person name="Wu L."/>
            <person name="Ma J."/>
        </authorList>
    </citation>
    <scope>NUCLEOTIDE SEQUENCE [LARGE SCALE GENOMIC DNA]</scope>
    <source>
        <strain evidence="4">JCM 18306</strain>
    </source>
</reference>
<dbReference type="EMBL" id="BAABJR010000008">
    <property type="protein sequence ID" value="GAA5210111.1"/>
    <property type="molecule type" value="Genomic_DNA"/>
</dbReference>
<accession>A0ABP9T6U1</accession>
<keyword evidence="2" id="KW-0812">Transmembrane</keyword>
<keyword evidence="2" id="KW-1133">Transmembrane helix</keyword>
<comment type="caution">
    <text evidence="3">The sequence shown here is derived from an EMBL/GenBank/DDBJ whole genome shotgun (WGS) entry which is preliminary data.</text>
</comment>
<name>A0ABP9T6U1_9ACTN</name>
<evidence type="ECO:0000256" key="2">
    <source>
        <dbReference type="SAM" id="Phobius"/>
    </source>
</evidence>
<proteinExistence type="predicted"/>
<protein>
    <recommendedName>
        <fullName evidence="5">Integral membrane protein</fullName>
    </recommendedName>
</protein>
<feature type="transmembrane region" description="Helical" evidence="2">
    <location>
        <begin position="97"/>
        <end position="114"/>
    </location>
</feature>
<dbReference type="RefSeq" id="WP_345631602.1">
    <property type="nucleotide sequence ID" value="NZ_BAABJR010000008.1"/>
</dbReference>
<keyword evidence="4" id="KW-1185">Reference proteome</keyword>
<feature type="transmembrane region" description="Helical" evidence="2">
    <location>
        <begin position="37"/>
        <end position="55"/>
    </location>
</feature>
<gene>
    <name evidence="3" type="ORF">GCM10023323_36420</name>
</gene>
<dbReference type="Proteomes" id="UP001499878">
    <property type="component" value="Unassembled WGS sequence"/>
</dbReference>
<feature type="compositionally biased region" description="Low complexity" evidence="1">
    <location>
        <begin position="8"/>
        <end position="27"/>
    </location>
</feature>
<sequence length="155" mass="16573">MAHAVPARGTSTGTSPGTGTRGRTTTPDVFGERAHKVAKWAVPVTIGLVYGYWAASINRHGGPITGWNLLFGFMTVLAFVVLFAVVRAVARRLPREGHAVLWAAFAGSALGFLYAQSGVAMFTCVVVSLLLAAAVFATLFYRYYTHEDAKGHQVT</sequence>
<evidence type="ECO:0000313" key="3">
    <source>
        <dbReference type="EMBL" id="GAA5210111.1"/>
    </source>
</evidence>
<feature type="transmembrane region" description="Helical" evidence="2">
    <location>
        <begin position="120"/>
        <end position="141"/>
    </location>
</feature>
<keyword evidence="2" id="KW-0472">Membrane</keyword>
<feature type="region of interest" description="Disordered" evidence="1">
    <location>
        <begin position="1"/>
        <end position="27"/>
    </location>
</feature>